<dbReference type="OrthoDB" id="9784571at2"/>
<dbReference type="EMBL" id="CP017634">
    <property type="protein sequence ID" value="ATW24290.1"/>
    <property type="molecule type" value="Genomic_DNA"/>
</dbReference>
<evidence type="ECO:0000259" key="4">
    <source>
        <dbReference type="PROSITE" id="PS51379"/>
    </source>
</evidence>
<name>A0A3G1KPD6_FORW1</name>
<dbReference type="InterPro" id="IPR017900">
    <property type="entry name" value="4Fe4S_Fe_S_CS"/>
</dbReference>
<proteinExistence type="predicted"/>
<dbReference type="RefSeq" id="WP_148133468.1">
    <property type="nucleotide sequence ID" value="NZ_CP017634.1"/>
</dbReference>
<keyword evidence="3" id="KW-0411">Iron-sulfur</keyword>
<dbReference type="PANTHER" id="PTHR42827:SF1">
    <property type="entry name" value="IRON-SULFUR CLUSTER-BINDING PROTEIN"/>
    <property type="match status" value="1"/>
</dbReference>
<evidence type="ECO:0000256" key="2">
    <source>
        <dbReference type="ARBA" id="ARBA00023004"/>
    </source>
</evidence>
<feature type="domain" description="4Fe-4S ferredoxin-type" evidence="4">
    <location>
        <begin position="209"/>
        <end position="238"/>
    </location>
</feature>
<dbReference type="PROSITE" id="PS51379">
    <property type="entry name" value="4FE4S_FER_2"/>
    <property type="match status" value="1"/>
</dbReference>
<dbReference type="AlphaFoldDB" id="A0A3G1KPD6"/>
<organism evidence="5 6">
    <name type="scientific">Formimonas warabiya</name>
    <dbReference type="NCBI Taxonomy" id="1761012"/>
    <lineage>
        <taxon>Bacteria</taxon>
        <taxon>Bacillati</taxon>
        <taxon>Bacillota</taxon>
        <taxon>Clostridia</taxon>
        <taxon>Eubacteriales</taxon>
        <taxon>Peptococcaceae</taxon>
        <taxon>Candidatus Formimonas</taxon>
    </lineage>
</organism>
<evidence type="ECO:0000256" key="1">
    <source>
        <dbReference type="ARBA" id="ARBA00022723"/>
    </source>
</evidence>
<dbReference type="Pfam" id="PF00037">
    <property type="entry name" value="Fer4"/>
    <property type="match status" value="1"/>
</dbReference>
<keyword evidence="2" id="KW-0408">Iron</keyword>
<dbReference type="GO" id="GO:0051536">
    <property type="term" value="F:iron-sulfur cluster binding"/>
    <property type="evidence" value="ECO:0007669"/>
    <property type="project" value="UniProtKB-KW"/>
</dbReference>
<evidence type="ECO:0000313" key="5">
    <source>
        <dbReference type="EMBL" id="ATW24290.1"/>
    </source>
</evidence>
<dbReference type="SUPFAM" id="SSF54862">
    <property type="entry name" value="4Fe-4S ferredoxins"/>
    <property type="match status" value="1"/>
</dbReference>
<reference evidence="5 6" key="1">
    <citation type="submission" date="2016-10" db="EMBL/GenBank/DDBJ databases">
        <title>Complete Genome Sequence of Peptococcaceae strain DCMF.</title>
        <authorList>
            <person name="Edwards R.J."/>
            <person name="Holland S.I."/>
            <person name="Deshpande N.P."/>
            <person name="Wong Y.K."/>
            <person name="Ertan H."/>
            <person name="Manefield M."/>
            <person name="Russell T.L."/>
            <person name="Lee M.J."/>
        </authorList>
    </citation>
    <scope>NUCLEOTIDE SEQUENCE [LARGE SCALE GENOMIC DNA]</scope>
    <source>
        <strain evidence="5 6">DCMF</strain>
    </source>
</reference>
<sequence>MNKQDVMNLASSFVERSEENVITEKMALSKAVVGMKIFETPIFAFGAADDEYFNLLKKPSVIGKHFLLPREWLPQSKTVISFFLPFTEAVRKGNSRDMLWPSEEWLHGRIEGQAFLNTLCRHVQSELIRAGYISLVPSLEERFWAKTRFDHADRNDENTIFTSNWSERHVAFVCGLGTFGLSKGLITQKGIAGRFGSIITELALSPDKRDYESIYEYCSMCGACAKNCPVHAISLEKGKNHAICSRFLAETGEKYKPRFGCGKCQVKVPCESCIPTKFHLE</sequence>
<dbReference type="InterPro" id="IPR017896">
    <property type="entry name" value="4Fe4S_Fe-S-bd"/>
</dbReference>
<dbReference type="GO" id="GO:0046872">
    <property type="term" value="F:metal ion binding"/>
    <property type="evidence" value="ECO:0007669"/>
    <property type="project" value="UniProtKB-KW"/>
</dbReference>
<protein>
    <submittedName>
        <fullName evidence="5">4Fe-4S ferredoxin</fullName>
    </submittedName>
</protein>
<keyword evidence="6" id="KW-1185">Reference proteome</keyword>
<dbReference type="PANTHER" id="PTHR42827">
    <property type="entry name" value="IRON-SULFUR CLUSTER-BINDING PROTEIN-RELATED"/>
    <property type="match status" value="1"/>
</dbReference>
<dbReference type="KEGG" id="fwa:DCMF_05335"/>
<evidence type="ECO:0000313" key="6">
    <source>
        <dbReference type="Proteomes" id="UP000323521"/>
    </source>
</evidence>
<accession>A0A3G1KPD6</accession>
<keyword evidence="1" id="KW-0479">Metal-binding</keyword>
<evidence type="ECO:0000256" key="3">
    <source>
        <dbReference type="ARBA" id="ARBA00023014"/>
    </source>
</evidence>
<dbReference type="PROSITE" id="PS00198">
    <property type="entry name" value="4FE4S_FER_1"/>
    <property type="match status" value="1"/>
</dbReference>
<dbReference type="Gene3D" id="3.30.70.20">
    <property type="match status" value="1"/>
</dbReference>
<dbReference type="Proteomes" id="UP000323521">
    <property type="component" value="Chromosome"/>
</dbReference>
<gene>
    <name evidence="5" type="ORF">DCMF_05335</name>
</gene>